<dbReference type="InterPro" id="IPR040234">
    <property type="entry name" value="QC/QCL"/>
</dbReference>
<feature type="region of interest" description="Disordered" evidence="13">
    <location>
        <begin position="743"/>
        <end position="794"/>
    </location>
</feature>
<keyword evidence="6" id="KW-0343">GTPase activation</keyword>
<evidence type="ECO:0000256" key="2">
    <source>
        <dbReference type="ARBA" id="ARBA00004613"/>
    </source>
</evidence>
<comment type="caution">
    <text evidence="15">The sequence shown here is derived from an EMBL/GenBank/DDBJ whole genome shotgun (WGS) entry which is preliminary data.</text>
</comment>
<dbReference type="FunFam" id="3.40.630.10:FF:000029">
    <property type="entry name" value="Glutaminyl-peptide cyclotransferase"/>
    <property type="match status" value="1"/>
</dbReference>
<evidence type="ECO:0000256" key="10">
    <source>
        <dbReference type="ARBA" id="ARBA00022833"/>
    </source>
</evidence>
<feature type="region of interest" description="Disordered" evidence="13">
    <location>
        <begin position="841"/>
        <end position="894"/>
    </location>
</feature>
<dbReference type="CDD" id="cd03880">
    <property type="entry name" value="M28_QC_like"/>
    <property type="match status" value="1"/>
</dbReference>
<dbReference type="PANTHER" id="PTHR12283">
    <property type="entry name" value="GLUTAMINYL-PEPTIDE CYCLOTRANSFERASE"/>
    <property type="match status" value="1"/>
</dbReference>
<keyword evidence="7" id="KW-0964">Secreted</keyword>
<dbReference type="Pfam" id="PF04389">
    <property type="entry name" value="Peptidase_M28"/>
    <property type="match status" value="1"/>
</dbReference>
<name>A0A8H7SRM5_9FUNG</name>
<dbReference type="Proteomes" id="UP000613177">
    <property type="component" value="Unassembled WGS sequence"/>
</dbReference>
<evidence type="ECO:0000256" key="1">
    <source>
        <dbReference type="ARBA" id="ARBA00000001"/>
    </source>
</evidence>
<evidence type="ECO:0000313" key="15">
    <source>
        <dbReference type="EMBL" id="KAG2235604.1"/>
    </source>
</evidence>
<dbReference type="GO" id="GO:0016603">
    <property type="term" value="F:glutaminyl-peptide cyclotransferase activity"/>
    <property type="evidence" value="ECO:0007669"/>
    <property type="project" value="UniProtKB-EC"/>
</dbReference>
<evidence type="ECO:0000313" key="16">
    <source>
        <dbReference type="Proteomes" id="UP000613177"/>
    </source>
</evidence>
<keyword evidence="9" id="KW-0479">Metal-binding</keyword>
<evidence type="ECO:0000256" key="8">
    <source>
        <dbReference type="ARBA" id="ARBA00022679"/>
    </source>
</evidence>
<dbReference type="InterPro" id="IPR046859">
    <property type="entry name" value="RGPA/RALGAPB_N"/>
</dbReference>
<dbReference type="Gene3D" id="3.40.50.11210">
    <property type="entry name" value="Rap/Ran-GAP"/>
    <property type="match status" value="1"/>
</dbReference>
<dbReference type="PANTHER" id="PTHR12283:SF6">
    <property type="entry name" value="GLUTAMINYL-PEPTIDE CYCLOTRANSFERASE-RELATED"/>
    <property type="match status" value="1"/>
</dbReference>
<evidence type="ECO:0000256" key="13">
    <source>
        <dbReference type="SAM" id="MobiDB-lite"/>
    </source>
</evidence>
<dbReference type="InterPro" id="IPR037457">
    <property type="entry name" value="M28_QC"/>
</dbReference>
<feature type="compositionally biased region" description="Low complexity" evidence="13">
    <location>
        <begin position="877"/>
        <end position="889"/>
    </location>
</feature>
<dbReference type="Gene3D" id="3.40.630.10">
    <property type="entry name" value="Zn peptidases"/>
    <property type="match status" value="1"/>
</dbReference>
<organism evidence="15 16">
    <name type="scientific">Thamnidium elegans</name>
    <dbReference type="NCBI Taxonomy" id="101142"/>
    <lineage>
        <taxon>Eukaryota</taxon>
        <taxon>Fungi</taxon>
        <taxon>Fungi incertae sedis</taxon>
        <taxon>Mucoromycota</taxon>
        <taxon>Mucoromycotina</taxon>
        <taxon>Mucoromycetes</taxon>
        <taxon>Mucorales</taxon>
        <taxon>Mucorineae</taxon>
        <taxon>Mucoraceae</taxon>
        <taxon>Thamnidium</taxon>
    </lineage>
</organism>
<accession>A0A8H7SRM5</accession>
<comment type="catalytic activity">
    <reaction evidence="1">
        <text>N-terminal L-glutaminyl-[peptide] = N-terminal 5-oxo-L-prolyl-[peptide] + NH4(+)</text>
        <dbReference type="Rhea" id="RHEA:23652"/>
        <dbReference type="Rhea" id="RHEA-COMP:11736"/>
        <dbReference type="Rhea" id="RHEA-COMP:11846"/>
        <dbReference type="ChEBI" id="CHEBI:28938"/>
        <dbReference type="ChEBI" id="CHEBI:64722"/>
        <dbReference type="ChEBI" id="CHEBI:87215"/>
        <dbReference type="EC" id="2.3.2.5"/>
    </reaction>
</comment>
<dbReference type="FunFam" id="3.40.50.11210:FF:000001">
    <property type="entry name" value="Ral GTPase-activating protein subunit alpha-1 isoform 1"/>
    <property type="match status" value="1"/>
</dbReference>
<keyword evidence="10" id="KW-0862">Zinc</keyword>
<evidence type="ECO:0000256" key="11">
    <source>
        <dbReference type="ARBA" id="ARBA00023157"/>
    </source>
</evidence>
<evidence type="ECO:0000259" key="14">
    <source>
        <dbReference type="PROSITE" id="PS50085"/>
    </source>
</evidence>
<keyword evidence="8" id="KW-0808">Transferase</keyword>
<evidence type="ECO:0000256" key="5">
    <source>
        <dbReference type="ARBA" id="ARBA00016861"/>
    </source>
</evidence>
<dbReference type="SUPFAM" id="SSF53187">
    <property type="entry name" value="Zn-dependent exopeptidases"/>
    <property type="match status" value="1"/>
</dbReference>
<evidence type="ECO:0000256" key="12">
    <source>
        <dbReference type="ARBA" id="ARBA00023315"/>
    </source>
</evidence>
<dbReference type="PROSITE" id="PS50085">
    <property type="entry name" value="RAPGAP"/>
    <property type="match status" value="1"/>
</dbReference>
<dbReference type="InterPro" id="IPR035974">
    <property type="entry name" value="Rap/Ran-GAP_sf"/>
</dbReference>
<proteinExistence type="inferred from homology"/>
<evidence type="ECO:0000256" key="7">
    <source>
        <dbReference type="ARBA" id="ARBA00022525"/>
    </source>
</evidence>
<dbReference type="GO" id="GO:0005096">
    <property type="term" value="F:GTPase activator activity"/>
    <property type="evidence" value="ECO:0007669"/>
    <property type="project" value="UniProtKB-KW"/>
</dbReference>
<dbReference type="InterPro" id="IPR007484">
    <property type="entry name" value="Peptidase_M28"/>
</dbReference>
<evidence type="ECO:0000256" key="9">
    <source>
        <dbReference type="ARBA" id="ARBA00022723"/>
    </source>
</evidence>
<comment type="similarity">
    <text evidence="3">Belongs to the glutaminyl-peptide cyclotransferase family.</text>
</comment>
<dbReference type="GO" id="GO:0008270">
    <property type="term" value="F:zinc ion binding"/>
    <property type="evidence" value="ECO:0007669"/>
    <property type="project" value="TreeGrafter"/>
</dbReference>
<sequence>MRKAAPSTSSMMKGFVGHEKSTTASSISEEHLGIDGPILPSTSTFTLADATNTFDQARFFQEHAEQVFQVVFETCMHQIEKIKHKSERPQSWNSKELVSFQKTLLLLRKIFLYVPELMRNGWQRQNIATILSYILDHGNHPRLRALGFQLLLLWLNDQVVEYPECMNLFSNAISLDLFILDDIQTFNNTPSTCSTNNTNTTTNPNNIPVTNPDLEEPNNNNNTTKLHSLQFVKKLRDNHADKQINHGLQRDERIKSTSIQLHQTLILGDDSQPLFPNPTQPNFNDSIVLIHIFISNLVRLAYVAAGSPPPPDEYEYPPGDHFEPDDGIATGVGIDAATASAKFLFKIFRTHYMTKFVPLISKSLQVEGSLKTGVSGFPSCPPTILRSLLRFLIGYCLDNNHNVNINWPHLSQISSPATPILKSIVLSSHETREMLHEILRQSLILPSTNIQYRDITRGAIHILGVWILGSEDERPSFLRRSGSIVTRSSSTVSVSNSITTTNENICTRPFSTSPTEDHTMPSNEEYSDANVFLRRYLLMIKLVFEDRRPEANSRDTLAASAQQVSDWEGLVALYKDAINVYRAISVSRGGIDIEWESWELMLQCLLDIQQWFMSQPEKYSRIPVQALAEELADYIWETLLFSFVRARILHMELWKNLKVHMVSSMRWVQALNQWVKIMQKLTRLLSSRLYKVDYELHSDNRHRLIEEFSTGSNISNRYSSHFGSGGRAMSGGSNRVKVRSRHLSMQGNPRHGGSPKRGASGRPLSACGSEGQLTDLKPSDKHVDPVDPTPEGSVSTILRNLSSASLSELANTFKTDRKSTNLTSVPDEELEEESEENIKIKFGLKTMKPSTSNTPASSIHSGSSNALPLNNSVGKRSNTNNSGNSLTGSVGEKSVGRRTISIQQLDTLWQDSGSKLLNFVHHGENNHPQPTLSKVLPAKDEEKKSNRTPSSSVWASGESITMMTNPASITEKLPAGLGAFKSSDFLVLSNLPYDGQQVLAIWKNMLLTIGNINHIEGPQNHAIAMQCVVDILDTLRLVRDQQPYRDVPIPAMYEVAPWLFQATELPPTFDVGKSAAYGSLCRLMSQRPEEKGLASKDNTIIQAIISNSERLFEFSLPGVHILIPSFINAIEELLLNDDTHREVPSAVKKSCITILGSLVSISNHLKDVSIQLDKLNMVWAQKIDQGSFSFADIKVWLKNLFIRLVNACPVTQHDDDCEVHSMLLGALCTLVLDEMLATESPQYDIIHECILSLVNHLYWCNMPIVNNVADCLVAFAHIYKESLDPEGIIVQEVLTRIIDSLNVHLKYYERNTKNGRGFIISKLFCCLLEWIMSIEPAILTETDLCQLVFDVIETALHVSLEGAEKLLPHSPRRADSKKKETSFKFKLLSEKRPHIQYDLINNVEVPENDQGYVKESAEAVLLHLLHHFNNFAPPYGPAMIHSSIIGPGVAQDDVRYSQYQYFSFNDTTIIAFVEIPKTETKGAQARMIIRDLTGRYVWDTQLEPNMAETDLIDHSLEKNEFELRQDVRIKSVDQESKETVVEPAQDPMENLLKQIGDLHPDCLLDPSLPLNVPSACTCFQMDMLGDLSSRMNEYLHNEAQNNQQQESDILVWYNKMNMLRKKDGVLKREDSMQTQLMTNFSLQKDFLPALPQEAEQLNVPFQMSRLLLSHMGLVQYSHLKDGSFKMLNKTPALYRDLRGLDRKHGRETMKIGLIYVAHGQEDEQSILQNYRGSERYNAFVNSLGWEIDIATHAGYLGGLEKNLTNGTKATYYCSSTVEMIFHDVTKMPTDTSDPKQLKKKRHIGNDHVHIIWNEHDRDYRTDTIGGDFGNAQIIVTPLADNLYLVQIHRDSKCSVLWKHFILYFILPLLVNCYKEVTNESLRHLASFTEPNRLSVNGSLMKPLLVERVSGTPANVRVRQYIVDHFQQLGWHVELDEFTDMTPYGEKSFANIIVTENLDKPNRLVLAAHYDSMYVTDFEFIGATDSAIPCGILMNMAETLHDILTDSSTNYRQKDKTIQMIFFDGEEAFKEWGPTDSIYGARNLAQRWESTSVSHPRKVMKNKLDHIEVLVLLDLLGTTNTQFPNFYRSTSWLFYKLIGIENRLNNQSILKTVSSKTGERLISLFNPNSFLTFMGEAIGDDHVPFLERGVNILHMIPHPFPNVWHNRGDNADCIDQAVVENLAVIFRTFAAEYLELDPLPHNEL</sequence>
<dbReference type="InterPro" id="IPR000331">
    <property type="entry name" value="Rap/Ran_GAP_dom"/>
</dbReference>
<dbReference type="SUPFAM" id="SSF111347">
    <property type="entry name" value="Rap/Ran-GAP"/>
    <property type="match status" value="1"/>
</dbReference>
<keyword evidence="12" id="KW-0012">Acyltransferase</keyword>
<dbReference type="EMBL" id="JAEPRE010000030">
    <property type="protein sequence ID" value="KAG2235604.1"/>
    <property type="molecule type" value="Genomic_DNA"/>
</dbReference>
<feature type="region of interest" description="Disordered" evidence="13">
    <location>
        <begin position="919"/>
        <end position="954"/>
    </location>
</feature>
<comment type="subcellular location">
    <subcellularLocation>
        <location evidence="2">Secreted</location>
    </subcellularLocation>
</comment>
<dbReference type="Pfam" id="PF20412">
    <property type="entry name" value="RALGAPB_N"/>
    <property type="match status" value="1"/>
</dbReference>
<keyword evidence="16" id="KW-1185">Reference proteome</keyword>
<evidence type="ECO:0000256" key="3">
    <source>
        <dbReference type="ARBA" id="ARBA00006014"/>
    </source>
</evidence>
<evidence type="ECO:0000256" key="4">
    <source>
        <dbReference type="ARBA" id="ARBA00012012"/>
    </source>
</evidence>
<dbReference type="GO" id="GO:0051056">
    <property type="term" value="P:regulation of small GTPase mediated signal transduction"/>
    <property type="evidence" value="ECO:0007669"/>
    <property type="project" value="InterPro"/>
</dbReference>
<keyword evidence="11" id="KW-1015">Disulfide bond</keyword>
<reference evidence="15" key="1">
    <citation type="submission" date="2021-01" db="EMBL/GenBank/DDBJ databases">
        <title>Metabolic potential, ecology and presence of endohyphal bacteria is reflected in genomic diversity of Mucoromycotina.</title>
        <authorList>
            <person name="Muszewska A."/>
            <person name="Okrasinska A."/>
            <person name="Steczkiewicz K."/>
            <person name="Drgas O."/>
            <person name="Orlowska M."/>
            <person name="Perlinska-Lenart U."/>
            <person name="Aleksandrzak-Piekarczyk T."/>
            <person name="Szatraj K."/>
            <person name="Zielenkiewicz U."/>
            <person name="Pilsyk S."/>
            <person name="Malc E."/>
            <person name="Mieczkowski P."/>
            <person name="Kruszewska J.S."/>
            <person name="Biernat P."/>
            <person name="Pawlowska J."/>
        </authorList>
    </citation>
    <scope>NUCLEOTIDE SEQUENCE</scope>
    <source>
        <strain evidence="15">WA0000018081</strain>
    </source>
</reference>
<dbReference type="GO" id="GO:0005576">
    <property type="term" value="C:extracellular region"/>
    <property type="evidence" value="ECO:0007669"/>
    <property type="project" value="UniProtKB-SubCell"/>
</dbReference>
<dbReference type="Pfam" id="PF02145">
    <property type="entry name" value="Rap_GAP"/>
    <property type="match status" value="1"/>
</dbReference>
<evidence type="ECO:0000256" key="6">
    <source>
        <dbReference type="ARBA" id="ARBA00022468"/>
    </source>
</evidence>
<feature type="compositionally biased region" description="Polar residues" evidence="13">
    <location>
        <begin position="848"/>
        <end position="876"/>
    </location>
</feature>
<gene>
    <name evidence="15" type="ORF">INT48_002378</name>
</gene>
<feature type="domain" description="Rap-GAP" evidence="14">
    <location>
        <begin position="1697"/>
        <end position="1925"/>
    </location>
</feature>
<protein>
    <recommendedName>
        <fullName evidence="5">Glutaminyl-peptide cyclotransferase</fullName>
        <ecNumber evidence="4">2.3.2.5</ecNumber>
    </recommendedName>
</protein>
<dbReference type="EC" id="2.3.2.5" evidence="4"/>